<evidence type="ECO:0000256" key="3">
    <source>
        <dbReference type="ARBA" id="ARBA00023204"/>
    </source>
</evidence>
<comment type="function">
    <text evidence="4">This protein is involved in the repair of mismatches in DNA. It is required for dam-dependent methyl-directed DNA mismatch repair. May act as a 'molecular matchmaker', a protein that promotes the formation of a stable complex between two or more DNA-binding proteins in an ATP-dependent manner without itself being part of a final effector complex.</text>
</comment>
<dbReference type="EMBL" id="FNRK01000006">
    <property type="protein sequence ID" value="SEA24838.1"/>
    <property type="molecule type" value="Genomic_DNA"/>
</dbReference>
<dbReference type="GO" id="GO:0006298">
    <property type="term" value="P:mismatch repair"/>
    <property type="evidence" value="ECO:0007669"/>
    <property type="project" value="UniProtKB-UniRule"/>
</dbReference>
<dbReference type="InterPro" id="IPR042121">
    <property type="entry name" value="MutL_C_regsub"/>
</dbReference>
<evidence type="ECO:0000256" key="2">
    <source>
        <dbReference type="ARBA" id="ARBA00022763"/>
    </source>
</evidence>
<reference evidence="7 8" key="1">
    <citation type="submission" date="2016-10" db="EMBL/GenBank/DDBJ databases">
        <authorList>
            <person name="de Groot N.N."/>
        </authorList>
    </citation>
    <scope>NUCLEOTIDE SEQUENCE [LARGE SCALE GENOMIC DNA]</scope>
    <source>
        <strain evidence="7 8">SR12</strain>
    </source>
</reference>
<dbReference type="FunFam" id="3.30.565.10:FF:000003">
    <property type="entry name" value="DNA mismatch repair endonuclease MutL"/>
    <property type="match status" value="1"/>
</dbReference>
<keyword evidence="2 4" id="KW-0227">DNA damage</keyword>
<dbReference type="NCBIfam" id="TIGR00585">
    <property type="entry name" value="mutl"/>
    <property type="match status" value="1"/>
</dbReference>
<sequence>MRIKMLSSETINKIAAGEVIVRPVSVIKELVENAIDAGAKRITVTVEGGGKDRMVVSDDGCGIPYNEVPLAFERHATSKLLTIDDLEDVETLGFRGEALSSIMAVSKVCVTTRFLEEEVGSQTTFEGGAFINQRVCGHDRGTVLAVSDLFYNVPARRKHLGKAQAEAMAIQDVMEKLALSHPEIAFTTIIEGKRQFATTGSGRLQDAIEGTLGRGFFAGLVPLDEENTPMGLTGYIGDLSATRSTRDLQIIFINGRYVKNKGLMAAFEAAYEGYVMQHRHPVGIIFMTLPGRMLDVNIHPAKTEIAILNQSLVHLLFKQGIRDALHRQNLAIDLSASEEGGPILETISGEEASGDFPSEPRDVSLGRVEAESTEKQQRLIPERPSVFVKEIEKAPESAYEEWVEHNQVAEAIPAFSSLPADPGKGEGAPITRRVDFSNARVVGQLFFTFILLEQGEEAILIDQHAAHEAFMYEELSRRFKRAETFPAQAMLVPQSIAVKPRVTANFETLAEPLRHYGFDCDVFGEDALMVRSVPIILGEPQEPALVTAFLDAALYDAEAQRDNQIKRIITMSCKAAVKGNQILGFNEIKSLLAKLEGLENPFTCPHGRPIIFKVRRYELEKLFKRVV</sequence>
<dbReference type="GO" id="GO:0016887">
    <property type="term" value="F:ATP hydrolysis activity"/>
    <property type="evidence" value="ECO:0007669"/>
    <property type="project" value="InterPro"/>
</dbReference>
<name>A0A1H3ZMG0_9FIRM</name>
<dbReference type="InterPro" id="IPR013507">
    <property type="entry name" value="DNA_mismatch_S5_2-like"/>
</dbReference>
<evidence type="ECO:0000259" key="5">
    <source>
        <dbReference type="SMART" id="SM00853"/>
    </source>
</evidence>
<dbReference type="PANTHER" id="PTHR10073">
    <property type="entry name" value="DNA MISMATCH REPAIR PROTEIN MLH, PMS, MUTL"/>
    <property type="match status" value="1"/>
</dbReference>
<dbReference type="Gene3D" id="3.30.565.10">
    <property type="entry name" value="Histidine kinase-like ATPase, C-terminal domain"/>
    <property type="match status" value="1"/>
</dbReference>
<dbReference type="AlphaFoldDB" id="A0A1H3ZMG0"/>
<accession>A0A1H3ZMG0</accession>
<dbReference type="STRING" id="81409.SAMN04515656_10650"/>
<evidence type="ECO:0000256" key="4">
    <source>
        <dbReference type="HAMAP-Rule" id="MF_00149"/>
    </source>
</evidence>
<feature type="domain" description="DNA mismatch repair protein S5" evidence="6">
    <location>
        <begin position="208"/>
        <end position="326"/>
    </location>
</feature>
<dbReference type="InterPro" id="IPR014790">
    <property type="entry name" value="MutL_C"/>
</dbReference>
<dbReference type="PANTHER" id="PTHR10073:SF12">
    <property type="entry name" value="DNA MISMATCH REPAIR PROTEIN MLH1"/>
    <property type="match status" value="1"/>
</dbReference>
<dbReference type="CDD" id="cd00782">
    <property type="entry name" value="MutL_Trans"/>
    <property type="match status" value="1"/>
</dbReference>
<dbReference type="SMART" id="SM01340">
    <property type="entry name" value="DNA_mis_repair"/>
    <property type="match status" value="1"/>
</dbReference>
<dbReference type="SUPFAM" id="SSF54211">
    <property type="entry name" value="Ribosomal protein S5 domain 2-like"/>
    <property type="match status" value="1"/>
</dbReference>
<dbReference type="InterPro" id="IPR002099">
    <property type="entry name" value="MutL/Mlh/PMS"/>
</dbReference>
<dbReference type="HAMAP" id="MF_00149">
    <property type="entry name" value="DNA_mis_repair"/>
    <property type="match status" value="1"/>
</dbReference>
<organism evidence="7 8">
    <name type="scientific">Eubacterium aggregans</name>
    <dbReference type="NCBI Taxonomy" id="81409"/>
    <lineage>
        <taxon>Bacteria</taxon>
        <taxon>Bacillati</taxon>
        <taxon>Bacillota</taxon>
        <taxon>Clostridia</taxon>
        <taxon>Eubacteriales</taxon>
        <taxon>Eubacteriaceae</taxon>
        <taxon>Eubacterium</taxon>
    </lineage>
</organism>
<dbReference type="PROSITE" id="PS00058">
    <property type="entry name" value="DNA_MISMATCH_REPAIR_1"/>
    <property type="match status" value="1"/>
</dbReference>
<dbReference type="Pfam" id="PF01119">
    <property type="entry name" value="DNA_mis_repair"/>
    <property type="match status" value="1"/>
</dbReference>
<keyword evidence="3 4" id="KW-0234">DNA repair</keyword>
<dbReference type="InterPro" id="IPR036890">
    <property type="entry name" value="HATPase_C_sf"/>
</dbReference>
<gene>
    <name evidence="4" type="primary">mutL</name>
    <name evidence="7" type="ORF">SAMN04515656_10650</name>
</gene>
<feature type="domain" description="MutL C-terminal dimerisation" evidence="5">
    <location>
        <begin position="441"/>
        <end position="583"/>
    </location>
</feature>
<keyword evidence="8" id="KW-1185">Reference proteome</keyword>
<dbReference type="SMART" id="SM00853">
    <property type="entry name" value="MutL_C"/>
    <property type="match status" value="1"/>
</dbReference>
<comment type="similarity">
    <text evidence="1 4">Belongs to the DNA mismatch repair MutL/HexB family.</text>
</comment>
<dbReference type="OrthoDB" id="9763467at2"/>
<evidence type="ECO:0000313" key="8">
    <source>
        <dbReference type="Proteomes" id="UP000199394"/>
    </source>
</evidence>
<dbReference type="CDD" id="cd16926">
    <property type="entry name" value="HATPase_MutL-MLH-PMS-like"/>
    <property type="match status" value="1"/>
</dbReference>
<dbReference type="Pfam" id="PF13589">
    <property type="entry name" value="HATPase_c_3"/>
    <property type="match status" value="1"/>
</dbReference>
<dbReference type="Gene3D" id="3.30.1540.20">
    <property type="entry name" value="MutL, C-terminal domain, dimerisation subdomain"/>
    <property type="match status" value="1"/>
</dbReference>
<proteinExistence type="inferred from homology"/>
<dbReference type="Proteomes" id="UP000199394">
    <property type="component" value="Unassembled WGS sequence"/>
</dbReference>
<dbReference type="InterPro" id="IPR014762">
    <property type="entry name" value="DNA_mismatch_repair_CS"/>
</dbReference>
<dbReference type="Pfam" id="PF08676">
    <property type="entry name" value="MutL_C"/>
    <property type="match status" value="1"/>
</dbReference>
<dbReference type="GO" id="GO:0030983">
    <property type="term" value="F:mismatched DNA binding"/>
    <property type="evidence" value="ECO:0007669"/>
    <property type="project" value="InterPro"/>
</dbReference>
<dbReference type="SUPFAM" id="SSF118116">
    <property type="entry name" value="DNA mismatch repair protein MutL"/>
    <property type="match status" value="1"/>
</dbReference>
<dbReference type="Gene3D" id="3.30.1370.100">
    <property type="entry name" value="MutL, C-terminal domain, regulatory subdomain"/>
    <property type="match status" value="1"/>
</dbReference>
<dbReference type="RefSeq" id="WP_090305861.1">
    <property type="nucleotide sequence ID" value="NZ_FNRK01000006.1"/>
</dbReference>
<dbReference type="InterPro" id="IPR042120">
    <property type="entry name" value="MutL_C_dimsub"/>
</dbReference>
<evidence type="ECO:0000256" key="1">
    <source>
        <dbReference type="ARBA" id="ARBA00006082"/>
    </source>
</evidence>
<dbReference type="GO" id="GO:0140664">
    <property type="term" value="F:ATP-dependent DNA damage sensor activity"/>
    <property type="evidence" value="ECO:0007669"/>
    <property type="project" value="InterPro"/>
</dbReference>
<dbReference type="Gene3D" id="3.30.230.10">
    <property type="match status" value="1"/>
</dbReference>
<dbReference type="InterPro" id="IPR014721">
    <property type="entry name" value="Ribsml_uS5_D2-typ_fold_subgr"/>
</dbReference>
<evidence type="ECO:0000313" key="7">
    <source>
        <dbReference type="EMBL" id="SEA24838.1"/>
    </source>
</evidence>
<dbReference type="InterPro" id="IPR037198">
    <property type="entry name" value="MutL_C_sf"/>
</dbReference>
<dbReference type="InterPro" id="IPR020568">
    <property type="entry name" value="Ribosomal_Su5_D2-typ_SF"/>
</dbReference>
<dbReference type="GO" id="GO:0005524">
    <property type="term" value="F:ATP binding"/>
    <property type="evidence" value="ECO:0007669"/>
    <property type="project" value="InterPro"/>
</dbReference>
<evidence type="ECO:0000259" key="6">
    <source>
        <dbReference type="SMART" id="SM01340"/>
    </source>
</evidence>
<dbReference type="SUPFAM" id="SSF55874">
    <property type="entry name" value="ATPase domain of HSP90 chaperone/DNA topoisomerase II/histidine kinase"/>
    <property type="match status" value="1"/>
</dbReference>
<dbReference type="InterPro" id="IPR038973">
    <property type="entry name" value="MutL/Mlh/Pms-like"/>
</dbReference>
<dbReference type="InterPro" id="IPR020667">
    <property type="entry name" value="DNA_mismatch_repair_MutL"/>
</dbReference>
<protein>
    <recommendedName>
        <fullName evidence="4">DNA mismatch repair protein MutL</fullName>
    </recommendedName>
</protein>
<dbReference type="GO" id="GO:0032300">
    <property type="term" value="C:mismatch repair complex"/>
    <property type="evidence" value="ECO:0007669"/>
    <property type="project" value="InterPro"/>
</dbReference>